<evidence type="ECO:0000313" key="9">
    <source>
        <dbReference type="EMBL" id="MFC3913385.1"/>
    </source>
</evidence>
<evidence type="ECO:0000256" key="8">
    <source>
        <dbReference type="RuleBase" id="RU364068"/>
    </source>
</evidence>
<sequence length="298" mass="32215">MTETDIHVSSHDYPQPPARPVAAAVDRAPLEQRLQSAIQLVREAGSIARQAFYTMTTEQIDFKGPQDVLTAADLAVERHLRQRLSHEFPDDSLLGEELGGEPDEHCWVIDPIDGTANFARGIPHFCIVLAFISAGQTRFGVIFDPLHDELYVAQQGRGATCNDQPIQVAQTHRFDAASLELGWNRRRPTEHYMMTLGALLAHGANVRRGACGALALAYVASGRSDGYLELHMHPWDCLAGLLLVREAGGVTLDPSRDQAPGSWPHGGPVLAATPALAAAMAEAAALPFSPPVTTRIVV</sequence>
<evidence type="ECO:0000256" key="3">
    <source>
        <dbReference type="ARBA" id="ARBA00009759"/>
    </source>
</evidence>
<keyword evidence="6" id="KW-0889">Transcription antitermination</keyword>
<dbReference type="PROSITE" id="PS00629">
    <property type="entry name" value="IMP_1"/>
    <property type="match status" value="1"/>
</dbReference>
<evidence type="ECO:0000256" key="1">
    <source>
        <dbReference type="ARBA" id="ARBA00001033"/>
    </source>
</evidence>
<organism evidence="9 10">
    <name type="scientific">Pseudaeromonas sharmana</name>
    <dbReference type="NCBI Taxonomy" id="328412"/>
    <lineage>
        <taxon>Bacteria</taxon>
        <taxon>Pseudomonadati</taxon>
        <taxon>Pseudomonadota</taxon>
        <taxon>Gammaproteobacteria</taxon>
        <taxon>Aeromonadales</taxon>
        <taxon>Aeromonadaceae</taxon>
        <taxon>Pseudaeromonas</taxon>
    </lineage>
</organism>
<gene>
    <name evidence="9" type="ORF">ACFOSS_07910</name>
</gene>
<dbReference type="Pfam" id="PF00459">
    <property type="entry name" value="Inositol_P"/>
    <property type="match status" value="1"/>
</dbReference>
<keyword evidence="5 8" id="KW-0378">Hydrolase</keyword>
<keyword evidence="10" id="KW-1185">Reference proteome</keyword>
<dbReference type="SUPFAM" id="SSF56655">
    <property type="entry name" value="Carbohydrate phosphatase"/>
    <property type="match status" value="1"/>
</dbReference>
<dbReference type="InterPro" id="IPR033942">
    <property type="entry name" value="IMPase"/>
</dbReference>
<evidence type="ECO:0000256" key="4">
    <source>
        <dbReference type="ARBA" id="ARBA00022723"/>
    </source>
</evidence>
<comment type="catalytic activity">
    <reaction evidence="1 8">
        <text>a myo-inositol phosphate + H2O = myo-inositol + phosphate</text>
        <dbReference type="Rhea" id="RHEA:24056"/>
        <dbReference type="ChEBI" id="CHEBI:15377"/>
        <dbReference type="ChEBI" id="CHEBI:17268"/>
        <dbReference type="ChEBI" id="CHEBI:43474"/>
        <dbReference type="ChEBI" id="CHEBI:84139"/>
        <dbReference type="EC" id="3.1.3.25"/>
    </reaction>
</comment>
<dbReference type="Gene3D" id="3.40.190.80">
    <property type="match status" value="1"/>
</dbReference>
<dbReference type="EMBL" id="JBHSAF010000007">
    <property type="protein sequence ID" value="MFC3913385.1"/>
    <property type="molecule type" value="Genomic_DNA"/>
</dbReference>
<dbReference type="PANTHER" id="PTHR20854">
    <property type="entry name" value="INOSITOL MONOPHOSPHATASE"/>
    <property type="match status" value="1"/>
</dbReference>
<dbReference type="EC" id="3.1.3.25" evidence="8"/>
<keyword evidence="6" id="KW-0804">Transcription</keyword>
<comment type="cofactor">
    <cofactor evidence="2 8">
        <name>Mg(2+)</name>
        <dbReference type="ChEBI" id="CHEBI:18420"/>
    </cofactor>
</comment>
<protein>
    <recommendedName>
        <fullName evidence="8">Inositol-1-monophosphatase</fullName>
        <ecNumber evidence="8">3.1.3.25</ecNumber>
    </recommendedName>
</protein>
<comment type="caution">
    <text evidence="9">The sequence shown here is derived from an EMBL/GenBank/DDBJ whole genome shotgun (WGS) entry which is preliminary data.</text>
</comment>
<dbReference type="Proteomes" id="UP001595692">
    <property type="component" value="Unassembled WGS sequence"/>
</dbReference>
<proteinExistence type="inferred from homology"/>
<dbReference type="PRINTS" id="PR00377">
    <property type="entry name" value="IMPHPHTASES"/>
</dbReference>
<evidence type="ECO:0000313" key="10">
    <source>
        <dbReference type="Proteomes" id="UP001595692"/>
    </source>
</evidence>
<dbReference type="PRINTS" id="PR01959">
    <property type="entry name" value="SBIMPHPHTASE"/>
</dbReference>
<dbReference type="PANTHER" id="PTHR20854:SF4">
    <property type="entry name" value="INOSITOL-1-MONOPHOSPHATASE-RELATED"/>
    <property type="match status" value="1"/>
</dbReference>
<dbReference type="RefSeq" id="WP_377151692.1">
    <property type="nucleotide sequence ID" value="NZ_JBHSAF010000007.1"/>
</dbReference>
<dbReference type="Gene3D" id="3.30.540.10">
    <property type="entry name" value="Fructose-1,6-Bisphosphatase, subunit A, domain 1"/>
    <property type="match status" value="1"/>
</dbReference>
<evidence type="ECO:0000256" key="2">
    <source>
        <dbReference type="ARBA" id="ARBA00001946"/>
    </source>
</evidence>
<keyword evidence="7 8" id="KW-0460">Magnesium</keyword>
<evidence type="ECO:0000256" key="5">
    <source>
        <dbReference type="ARBA" id="ARBA00022801"/>
    </source>
</evidence>
<dbReference type="InterPro" id="IPR020583">
    <property type="entry name" value="Inositol_monoP_metal-BS"/>
</dbReference>
<evidence type="ECO:0000256" key="6">
    <source>
        <dbReference type="ARBA" id="ARBA00022814"/>
    </source>
</evidence>
<reference evidence="10" key="1">
    <citation type="journal article" date="2019" name="Int. J. Syst. Evol. Microbiol.">
        <title>The Global Catalogue of Microorganisms (GCM) 10K type strain sequencing project: providing services to taxonomists for standard genome sequencing and annotation.</title>
        <authorList>
            <consortium name="The Broad Institute Genomics Platform"/>
            <consortium name="The Broad Institute Genome Sequencing Center for Infectious Disease"/>
            <person name="Wu L."/>
            <person name="Ma J."/>
        </authorList>
    </citation>
    <scope>NUCLEOTIDE SEQUENCE [LARGE SCALE GENOMIC DNA]</scope>
    <source>
        <strain evidence="10">CCUG 54939</strain>
    </source>
</reference>
<keyword evidence="4 8" id="KW-0479">Metal-binding</keyword>
<comment type="similarity">
    <text evidence="3 8">Belongs to the inositol monophosphatase superfamily.</text>
</comment>
<dbReference type="InterPro" id="IPR000760">
    <property type="entry name" value="Inositol_monophosphatase-like"/>
</dbReference>
<keyword evidence="6" id="KW-0805">Transcription regulation</keyword>
<evidence type="ECO:0000256" key="7">
    <source>
        <dbReference type="ARBA" id="ARBA00022842"/>
    </source>
</evidence>
<dbReference type="InterPro" id="IPR022337">
    <property type="entry name" value="Inositol_monophosphatase_SuhB"/>
</dbReference>
<dbReference type="CDD" id="cd01639">
    <property type="entry name" value="IMPase"/>
    <property type="match status" value="1"/>
</dbReference>
<accession>A0ABV8CMZ9</accession>
<name>A0ABV8CMZ9_9GAMM</name>